<dbReference type="InterPro" id="IPR050473">
    <property type="entry name" value="A2M/Complement_sys"/>
</dbReference>
<keyword evidence="1" id="KW-0732">Signal</keyword>
<dbReference type="AlphaFoldDB" id="A0A0L8HAI4"/>
<dbReference type="Gene3D" id="2.60.40.690">
    <property type="entry name" value="Alpha-macroglobulin, receptor-binding domain"/>
    <property type="match status" value="1"/>
</dbReference>
<dbReference type="Gene3D" id="2.60.120.1540">
    <property type="match status" value="1"/>
</dbReference>
<accession>A0A0L8HAI4</accession>
<feature type="domain" description="Alpha-macroglobulin receptor-binding" evidence="4">
    <location>
        <begin position="67"/>
        <end position="152"/>
    </location>
</feature>
<evidence type="ECO:0000259" key="4">
    <source>
        <dbReference type="SMART" id="SM01361"/>
    </source>
</evidence>
<gene>
    <name evidence="5" type="ORF">OCBIM_22018927mg</name>
</gene>
<dbReference type="OrthoDB" id="9998011at2759"/>
<dbReference type="PANTHER" id="PTHR11412">
    <property type="entry name" value="MACROGLOBULIN / COMPLEMENT"/>
    <property type="match status" value="1"/>
</dbReference>
<dbReference type="InterPro" id="IPR009048">
    <property type="entry name" value="A-macroglobulin_rcpt-bd"/>
</dbReference>
<evidence type="ECO:0000256" key="1">
    <source>
        <dbReference type="ARBA" id="ARBA00022729"/>
    </source>
</evidence>
<dbReference type="PANTHER" id="PTHR11412:SF136">
    <property type="entry name" value="CD109 ANTIGEN"/>
    <property type="match status" value="1"/>
</dbReference>
<reference evidence="5" key="1">
    <citation type="submission" date="2015-07" db="EMBL/GenBank/DDBJ databases">
        <title>MeaNS - Measles Nucleotide Surveillance Program.</title>
        <authorList>
            <person name="Tran T."/>
            <person name="Druce J."/>
        </authorList>
    </citation>
    <scope>NUCLEOTIDE SEQUENCE</scope>
    <source>
        <strain evidence="5">UCB-OBI-ISO-001</strain>
        <tissue evidence="5">Gonad</tissue>
    </source>
</reference>
<evidence type="ECO:0000313" key="5">
    <source>
        <dbReference type="EMBL" id="KOF86303.1"/>
    </source>
</evidence>
<dbReference type="SUPFAM" id="SSF49410">
    <property type="entry name" value="Alpha-macroglobulin receptor domain"/>
    <property type="match status" value="1"/>
</dbReference>
<feature type="region of interest" description="Disordered" evidence="3">
    <location>
        <begin position="165"/>
        <end position="190"/>
    </location>
</feature>
<dbReference type="Pfam" id="PF07677">
    <property type="entry name" value="A2M_recep"/>
    <property type="match status" value="1"/>
</dbReference>
<name>A0A0L8HAI4_OCTBM</name>
<dbReference type="STRING" id="37653.A0A0L8HAI4"/>
<organism evidence="5">
    <name type="scientific">Octopus bimaculoides</name>
    <name type="common">California two-spotted octopus</name>
    <dbReference type="NCBI Taxonomy" id="37653"/>
    <lineage>
        <taxon>Eukaryota</taxon>
        <taxon>Metazoa</taxon>
        <taxon>Spiralia</taxon>
        <taxon>Lophotrochozoa</taxon>
        <taxon>Mollusca</taxon>
        <taxon>Cephalopoda</taxon>
        <taxon>Coleoidea</taxon>
        <taxon>Octopodiformes</taxon>
        <taxon>Octopoda</taxon>
        <taxon>Incirrata</taxon>
        <taxon>Octopodidae</taxon>
        <taxon>Octopus</taxon>
    </lineage>
</organism>
<keyword evidence="2" id="KW-0882">Thioester bond</keyword>
<evidence type="ECO:0000256" key="2">
    <source>
        <dbReference type="ARBA" id="ARBA00022966"/>
    </source>
</evidence>
<dbReference type="GO" id="GO:0005576">
    <property type="term" value="C:extracellular region"/>
    <property type="evidence" value="ECO:0007669"/>
    <property type="project" value="InterPro"/>
</dbReference>
<dbReference type="InterPro" id="IPR036595">
    <property type="entry name" value="A-macroglobulin_rcpt-bd_sf"/>
</dbReference>
<dbReference type="EMBL" id="KQ418698">
    <property type="protein sequence ID" value="KOF86303.1"/>
    <property type="molecule type" value="Genomic_DNA"/>
</dbReference>
<feature type="compositionally biased region" description="Pro residues" evidence="3">
    <location>
        <begin position="168"/>
        <end position="181"/>
    </location>
</feature>
<evidence type="ECO:0000256" key="3">
    <source>
        <dbReference type="SAM" id="MobiDB-lite"/>
    </source>
</evidence>
<proteinExistence type="predicted"/>
<dbReference type="SMART" id="SM01361">
    <property type="entry name" value="A2M_recep"/>
    <property type="match status" value="1"/>
</dbReference>
<sequence length="190" mass="21318">MKLPSSTKYVKVEVTGNGYVLVQVNWQYNLIPEEKKSYLSINMSKRLSLPETAEYDACVKYTGKEDTGMVLVSINTLSGFTANSVDQSSNSLIKRSEVEDNKVVVYLDSLPNGKQSCFPVKMDLDINVENMKPQVAEVVMYYQPDQKAETTYSISDLITERSKMSPLIGPPLPSLPPPVRPPFDRFPEIN</sequence>
<protein>
    <recommendedName>
        <fullName evidence="4">Alpha-macroglobulin receptor-binding domain-containing protein</fullName>
    </recommendedName>
</protein>